<gene>
    <name evidence="2" type="ORF">WICMUC_002199</name>
</gene>
<feature type="compositionally biased region" description="Low complexity" evidence="1">
    <location>
        <begin position="1"/>
        <end position="15"/>
    </location>
</feature>
<protein>
    <submittedName>
        <fullName evidence="2">Uncharacterized protein</fullName>
    </submittedName>
</protein>
<feature type="region of interest" description="Disordered" evidence="1">
    <location>
        <begin position="1"/>
        <end position="39"/>
    </location>
</feature>
<dbReference type="Proteomes" id="UP000769528">
    <property type="component" value="Unassembled WGS sequence"/>
</dbReference>
<accession>A0A9P8PQF4</accession>
<proteinExistence type="predicted"/>
<reference evidence="2" key="1">
    <citation type="journal article" date="2021" name="Open Biol.">
        <title>Shared evolutionary footprints suggest mitochondrial oxidative damage underlies multiple complex I losses in fungi.</title>
        <authorList>
            <person name="Schikora-Tamarit M.A."/>
            <person name="Marcet-Houben M."/>
            <person name="Nosek J."/>
            <person name="Gabaldon T."/>
        </authorList>
    </citation>
    <scope>NUCLEOTIDE SEQUENCE</scope>
    <source>
        <strain evidence="2">CBS6341</strain>
    </source>
</reference>
<keyword evidence="3" id="KW-1185">Reference proteome</keyword>
<dbReference type="OrthoDB" id="3980174at2759"/>
<organism evidence="2 3">
    <name type="scientific">Wickerhamomyces mucosus</name>
    <dbReference type="NCBI Taxonomy" id="1378264"/>
    <lineage>
        <taxon>Eukaryota</taxon>
        <taxon>Fungi</taxon>
        <taxon>Dikarya</taxon>
        <taxon>Ascomycota</taxon>
        <taxon>Saccharomycotina</taxon>
        <taxon>Saccharomycetes</taxon>
        <taxon>Phaffomycetales</taxon>
        <taxon>Wickerhamomycetaceae</taxon>
        <taxon>Wickerhamomyces</taxon>
    </lineage>
</organism>
<dbReference type="AlphaFoldDB" id="A0A9P8PQF4"/>
<evidence type="ECO:0000313" key="3">
    <source>
        <dbReference type="Proteomes" id="UP000769528"/>
    </source>
</evidence>
<reference evidence="2" key="2">
    <citation type="submission" date="2021-01" db="EMBL/GenBank/DDBJ databases">
        <authorList>
            <person name="Schikora-Tamarit M.A."/>
        </authorList>
    </citation>
    <scope>NUCLEOTIDE SEQUENCE</scope>
    <source>
        <strain evidence="2">CBS6341</strain>
    </source>
</reference>
<dbReference type="EMBL" id="JAEUBF010000677">
    <property type="protein sequence ID" value="KAH3676177.1"/>
    <property type="molecule type" value="Genomic_DNA"/>
</dbReference>
<sequence>MEQSSPLQPRQLSSLGNAQKNENNEINHKKRQPTTPLTPSLIDRNVLKKKHNPLSNEIGGLIDKEGQDENYMFINKDQSPISKSQIPLLTTPNISKGIKMAVKDNKLKSRLQVLRNSELNNEVASDSEYSEISSISGDTPNYKVNNDLIYYKNGYYLKQDESLYELEKSAIINERELVRTNDLLDFMKLERKFEREEREEF</sequence>
<comment type="caution">
    <text evidence="2">The sequence shown here is derived from an EMBL/GenBank/DDBJ whole genome shotgun (WGS) entry which is preliminary data.</text>
</comment>
<name>A0A9P8PQF4_9ASCO</name>
<evidence type="ECO:0000256" key="1">
    <source>
        <dbReference type="SAM" id="MobiDB-lite"/>
    </source>
</evidence>
<evidence type="ECO:0000313" key="2">
    <source>
        <dbReference type="EMBL" id="KAH3676177.1"/>
    </source>
</evidence>